<dbReference type="EMBL" id="JACHOU010000018">
    <property type="protein sequence ID" value="MBB6356962.1"/>
    <property type="molecule type" value="Genomic_DNA"/>
</dbReference>
<organism evidence="1 2">
    <name type="scientific">Aminobacter aganoensis</name>
    <dbReference type="NCBI Taxonomy" id="83264"/>
    <lineage>
        <taxon>Bacteria</taxon>
        <taxon>Pseudomonadati</taxon>
        <taxon>Pseudomonadota</taxon>
        <taxon>Alphaproteobacteria</taxon>
        <taxon>Hyphomicrobiales</taxon>
        <taxon>Phyllobacteriaceae</taxon>
        <taxon>Aminobacter</taxon>
    </lineage>
</organism>
<name>A0A7X0FC64_9HYPH</name>
<dbReference type="Proteomes" id="UP000536262">
    <property type="component" value="Unassembled WGS sequence"/>
</dbReference>
<dbReference type="RefSeq" id="WP_184701507.1">
    <property type="nucleotide sequence ID" value="NZ_JACHOU010000018.1"/>
</dbReference>
<evidence type="ECO:0000313" key="2">
    <source>
        <dbReference type="Proteomes" id="UP000536262"/>
    </source>
</evidence>
<proteinExistence type="predicted"/>
<dbReference type="AlphaFoldDB" id="A0A7X0FC64"/>
<gene>
    <name evidence="1" type="ORF">GGR00_004780</name>
</gene>
<keyword evidence="2" id="KW-1185">Reference proteome</keyword>
<accession>A0A7X0FC64</accession>
<reference evidence="1 2" key="1">
    <citation type="submission" date="2020-08" db="EMBL/GenBank/DDBJ databases">
        <title>Genomic Encyclopedia of Type Strains, Phase IV (KMG-IV): sequencing the most valuable type-strain genomes for metagenomic binning, comparative biology and taxonomic classification.</title>
        <authorList>
            <person name="Goeker M."/>
        </authorList>
    </citation>
    <scope>NUCLEOTIDE SEQUENCE [LARGE SCALE GENOMIC DNA]</scope>
    <source>
        <strain evidence="1 2">DSM 7051</strain>
    </source>
</reference>
<protein>
    <submittedName>
        <fullName evidence="1">Uncharacterized protein</fullName>
    </submittedName>
</protein>
<evidence type="ECO:0000313" key="1">
    <source>
        <dbReference type="EMBL" id="MBB6356962.1"/>
    </source>
</evidence>
<sequence>MDEDGGYAQLEAIYGQPIPDAARAALSQIADNYLSDRRTELARQTWRDVAGNLAPLEQAAVALWELAYGAPPASGDASYVFDSIVDQLLEREAIPIRPQRGDLVILRPEHEPAEWERFDDYYQPPEVAFGFRLTREVLQNLAQALRVAANRASSEIEKRAAEGMTSNSWTAQQRMLLRVTDWARDFGLPFGAYDTFTEAPTRFSDFLRLLLQLAPADYREKELTSGAVAARLRRIRQEAKTRKREQVTQQTER</sequence>
<comment type="caution">
    <text evidence="1">The sequence shown here is derived from an EMBL/GenBank/DDBJ whole genome shotgun (WGS) entry which is preliminary data.</text>
</comment>